<name>A0A191Z348_9VIRU</name>
<dbReference type="EMBL" id="KX280016">
    <property type="protein sequence ID" value="ANJ59514.1"/>
    <property type="molecule type" value="Viral_cRNA"/>
</dbReference>
<protein>
    <submittedName>
        <fullName evidence="1">Uncharacterized protein</fullName>
    </submittedName>
</protein>
<proteinExistence type="predicted"/>
<evidence type="ECO:0000313" key="1">
    <source>
        <dbReference type="EMBL" id="ANJ59514.1"/>
    </source>
</evidence>
<accession>A0A191Z348</accession>
<sequence precursor="true">MSPFLLFLVWSAYMILAFSAKDPYCDYNRCLKPNTGLNLVIPSGLYEENTIKKCGPTIELDSSSIKVAPQQAIMVLYARKNTYFCENMENVIRAQFEWFKWTYPPFTALIVDTAWSDFERYPDVHSLTDDSSKLIEAHLELGMLNVANPIKNCRPGPKEWIVRRESDCASLSGFHETSPVVFYPERITENYDFDVDDFAVTIWTKGGSVSSAIRARCKDVYGTDYLVTGNSVRITTNDTLVCLITGTTFIWKPNHETPLYFRMDSKCMDHGRVSLMLDNWHTPSFILSVGPYKRRRILEELCRENRNGGFFRNGYGQQCYVT</sequence>
<reference evidence="1" key="1">
    <citation type="journal article" date="2016" name="Genome Announc.">
        <title>A novel bunyavirus-like virus of trypanosomatid protist parasites.</title>
        <authorList>
            <person name="Akopyants N.S."/>
            <person name="Lye L.-F."/>
            <person name="Dobson D.E."/>
            <person name="Lukes J."/>
            <person name="Beverley S.M."/>
        </authorList>
    </citation>
    <scope>NUCLEOTIDE SEQUENCE</scope>
    <source>
        <strain evidence="1">LepmorLBV1b-M</strain>
    </source>
</reference>
<organism evidence="1">
    <name type="scientific">Leptomonas moramango virus</name>
    <dbReference type="NCBI Taxonomy" id="1859148"/>
    <lineage>
        <taxon>Viruses</taxon>
        <taxon>Riboviria</taxon>
        <taxon>Orthornavirae</taxon>
        <taxon>Negarnaviricota</taxon>
        <taxon>Polyploviricotina</taxon>
        <taxon>Bunyaviricetes</taxon>
        <taxon>Hareavirales</taxon>
        <taxon>Leishbuviridae</taxon>
        <taxon>Shilevirus</taxon>
        <taxon>Shilevirus leptomonadis</taxon>
    </lineage>
</organism>